<comment type="caution">
    <text evidence="3">The sequence shown here is derived from an EMBL/GenBank/DDBJ whole genome shotgun (WGS) entry which is preliminary data.</text>
</comment>
<dbReference type="Proteomes" id="UP000811246">
    <property type="component" value="Chromosome 3"/>
</dbReference>
<organism evidence="3 4">
    <name type="scientific">Carya illinoinensis</name>
    <name type="common">Pecan</name>
    <dbReference type="NCBI Taxonomy" id="32201"/>
    <lineage>
        <taxon>Eukaryota</taxon>
        <taxon>Viridiplantae</taxon>
        <taxon>Streptophyta</taxon>
        <taxon>Embryophyta</taxon>
        <taxon>Tracheophyta</taxon>
        <taxon>Spermatophyta</taxon>
        <taxon>Magnoliopsida</taxon>
        <taxon>eudicotyledons</taxon>
        <taxon>Gunneridae</taxon>
        <taxon>Pentapetalae</taxon>
        <taxon>rosids</taxon>
        <taxon>fabids</taxon>
        <taxon>Fagales</taxon>
        <taxon>Juglandaceae</taxon>
        <taxon>Carya</taxon>
    </lineage>
</organism>
<keyword evidence="2" id="KW-0732">Signal</keyword>
<feature type="signal peptide" evidence="2">
    <location>
        <begin position="1"/>
        <end position="28"/>
    </location>
</feature>
<feature type="compositionally biased region" description="Polar residues" evidence="1">
    <location>
        <begin position="85"/>
        <end position="94"/>
    </location>
</feature>
<evidence type="ECO:0000313" key="3">
    <source>
        <dbReference type="EMBL" id="KAG6720824.1"/>
    </source>
</evidence>
<accession>A0A922FEZ6</accession>
<proteinExistence type="predicted"/>
<evidence type="ECO:0000256" key="2">
    <source>
        <dbReference type="SAM" id="SignalP"/>
    </source>
</evidence>
<evidence type="ECO:0000313" key="4">
    <source>
        <dbReference type="Proteomes" id="UP000811246"/>
    </source>
</evidence>
<name>A0A922FEZ6_CARIL</name>
<dbReference type="EMBL" id="CM031827">
    <property type="protein sequence ID" value="KAG6720824.1"/>
    <property type="molecule type" value="Genomic_DNA"/>
</dbReference>
<sequence>MEVRAVKKVTLLAFLLFIIMLMAPPINGPDHGATASTLMKENNGTTIRCINGFLDECLLAHHDYLDLEFMMRSASSSRMLRQSDKQVTASTAHPSSPAGCGRLLEQGKPYTPCTPPGNSGNRDCKKRSPYNRCPS</sequence>
<reference evidence="3" key="1">
    <citation type="submission" date="2021-01" db="EMBL/GenBank/DDBJ databases">
        <authorList>
            <person name="Lovell J.T."/>
            <person name="Bentley N."/>
            <person name="Bhattarai G."/>
            <person name="Jenkins J.W."/>
            <person name="Sreedasyam A."/>
            <person name="Alarcon Y."/>
            <person name="Bock C."/>
            <person name="Boston L."/>
            <person name="Carlson J."/>
            <person name="Cervantes K."/>
            <person name="Clermont K."/>
            <person name="Krom N."/>
            <person name="Kubenka K."/>
            <person name="Mamidi S."/>
            <person name="Mattison C."/>
            <person name="Monteros M."/>
            <person name="Pisani C."/>
            <person name="Plott C."/>
            <person name="Rajasekar S."/>
            <person name="Rhein H.S."/>
            <person name="Rohla C."/>
            <person name="Song M."/>
            <person name="Hilaire R.S."/>
            <person name="Shu S."/>
            <person name="Wells L."/>
            <person name="Wang X."/>
            <person name="Webber J."/>
            <person name="Heerema R.J."/>
            <person name="Klein P."/>
            <person name="Conner P."/>
            <person name="Grauke L."/>
            <person name="Grimwood J."/>
            <person name="Schmutz J."/>
            <person name="Randall J.J."/>
        </authorList>
    </citation>
    <scope>NUCLEOTIDE SEQUENCE</scope>
    <source>
        <tissue evidence="3">Leaf</tissue>
    </source>
</reference>
<evidence type="ECO:0000256" key="1">
    <source>
        <dbReference type="SAM" id="MobiDB-lite"/>
    </source>
</evidence>
<gene>
    <name evidence="3" type="ORF">I3842_03G081500</name>
</gene>
<feature type="chain" id="PRO_5037634013" evidence="2">
    <location>
        <begin position="29"/>
        <end position="135"/>
    </location>
</feature>
<feature type="region of interest" description="Disordered" evidence="1">
    <location>
        <begin position="80"/>
        <end position="135"/>
    </location>
</feature>
<dbReference type="AlphaFoldDB" id="A0A922FEZ6"/>
<protein>
    <submittedName>
        <fullName evidence="3">Uncharacterized protein</fullName>
    </submittedName>
</protein>